<dbReference type="AlphaFoldDB" id="A0A6P6S0Q0"/>
<keyword evidence="3" id="KW-1185">Reference proteome</keyword>
<name>A0A6P6S0Q0_9EIME</name>
<keyword evidence="2" id="KW-0812">Transmembrane</keyword>
<feature type="transmembrane region" description="Helical" evidence="2">
    <location>
        <begin position="75"/>
        <end position="96"/>
    </location>
</feature>
<keyword evidence="2" id="KW-0472">Membrane</keyword>
<evidence type="ECO:0000256" key="2">
    <source>
        <dbReference type="SAM" id="Phobius"/>
    </source>
</evidence>
<dbReference type="OrthoDB" id="354702at2759"/>
<evidence type="ECO:0000313" key="4">
    <source>
        <dbReference type="RefSeq" id="XP_026193369.1"/>
    </source>
</evidence>
<feature type="compositionally biased region" description="Basic and acidic residues" evidence="1">
    <location>
        <begin position="1"/>
        <end position="23"/>
    </location>
</feature>
<evidence type="ECO:0000313" key="3">
    <source>
        <dbReference type="Proteomes" id="UP000515125"/>
    </source>
</evidence>
<sequence>MESIPRGETKKEVTSSGIAERRTGGRLSAGSQPVQPRISALAELERQQAAPHFRSHRQYLSWADRQRLVDSSLSGLWPVLVALGMLCMVSISLTGLDNAADIRNSFMEGIEEPFVPHEAETLLQQHRGVDVQSSDADSDRESGPLLLSKKREFMSQDEGGKLVDWVERHISISDSLFTPRDYDVLMEEAPEDLLPLQLDVAKLANKLKTKSRKVSSLKILLQLDLIAAAQFMLLCRVVAAKSDLREEYMERLTGMLKLLVNRFSKEWKEALNMTHYVADVHERLRYQRLVSHIATITEETALHIMAENKPENKGSAEVKDNQNWKTVASRLEMERLLGDAQFPELLAEALRVD</sequence>
<dbReference type="Proteomes" id="UP000515125">
    <property type="component" value="Unplaced"/>
</dbReference>
<keyword evidence="2" id="KW-1133">Transmembrane helix</keyword>
<dbReference type="RefSeq" id="XP_026193369.1">
    <property type="nucleotide sequence ID" value="XM_026337584.1"/>
</dbReference>
<evidence type="ECO:0000256" key="1">
    <source>
        <dbReference type="SAM" id="MobiDB-lite"/>
    </source>
</evidence>
<dbReference type="GeneID" id="34621882"/>
<gene>
    <name evidence="4" type="primary">LOC34621882</name>
</gene>
<feature type="region of interest" description="Disordered" evidence="1">
    <location>
        <begin position="1"/>
        <end position="33"/>
    </location>
</feature>
<reference evidence="4" key="1">
    <citation type="submission" date="2025-08" db="UniProtKB">
        <authorList>
            <consortium name="RefSeq"/>
        </authorList>
    </citation>
    <scope>IDENTIFICATION</scope>
</reference>
<proteinExistence type="predicted"/>
<accession>A0A6P6S0Q0</accession>
<organism evidence="3 4">
    <name type="scientific">Cyclospora cayetanensis</name>
    <dbReference type="NCBI Taxonomy" id="88456"/>
    <lineage>
        <taxon>Eukaryota</taxon>
        <taxon>Sar</taxon>
        <taxon>Alveolata</taxon>
        <taxon>Apicomplexa</taxon>
        <taxon>Conoidasida</taxon>
        <taxon>Coccidia</taxon>
        <taxon>Eucoccidiorida</taxon>
        <taxon>Eimeriorina</taxon>
        <taxon>Eimeriidae</taxon>
        <taxon>Cyclospora</taxon>
    </lineage>
</organism>
<protein>
    <submittedName>
        <fullName evidence="4">Uncharacterized protein LOC34621882</fullName>
    </submittedName>
</protein>